<keyword evidence="1 2" id="KW-0732">Signal</keyword>
<reference evidence="4" key="1">
    <citation type="journal article" date="2019" name="Int. J. Syst. Evol. Microbiol.">
        <title>The Global Catalogue of Microorganisms (GCM) 10K type strain sequencing project: providing services to taxonomists for standard genome sequencing and annotation.</title>
        <authorList>
            <consortium name="The Broad Institute Genomics Platform"/>
            <consortium name="The Broad Institute Genome Sequencing Center for Infectious Disease"/>
            <person name="Wu L."/>
            <person name="Ma J."/>
        </authorList>
    </citation>
    <scope>NUCLEOTIDE SEQUENCE [LARGE SCALE GENOMIC DNA]</scope>
    <source>
        <strain evidence="4">JCM 32226</strain>
    </source>
</reference>
<dbReference type="Pfam" id="PF13531">
    <property type="entry name" value="SBP_bac_11"/>
    <property type="match status" value="1"/>
</dbReference>
<evidence type="ECO:0000256" key="2">
    <source>
        <dbReference type="SAM" id="SignalP"/>
    </source>
</evidence>
<sequence>MKIRPRHLLALSLATGPALAADPFDLDALIQAARQEGPITVYAPSGKIVETAQQFSQRYGVQAAGLKINGAAQMEKLLREYRAGNIQGDVVLTGDPTAAVAQLIPLGVVTSWLPPDLAGQIPPQAQNPLLVYGDPTVWTYNTQVYAHCPIDNVWALTEPTWQRRVTLQDPLTKAAYLDWFNQLEQHHDGEMAAAYQAYYGKPFDASQGSATQAWVTALAKNAPLPTDSDGAASEAVGAPGQAAPFMGLISTAKYRDVASGKLHLGICAGIRPFVGISTPAYGLIATKTKSPNTARLLLHYLMTEEGIRNQTVDGKISGNASVPPHPQEASGIHPLLPQLLQYQADSALADFDSRQRWADLWQLNFRR</sequence>
<comment type="caution">
    <text evidence="3">The sequence shown here is derived from an EMBL/GenBank/DDBJ whole genome shotgun (WGS) entry which is preliminary data.</text>
</comment>
<protein>
    <submittedName>
        <fullName evidence="3">ABC transporter substrate-binding protein</fullName>
    </submittedName>
</protein>
<dbReference type="EMBL" id="BAABFC010000004">
    <property type="protein sequence ID" value="GAA4495127.1"/>
    <property type="molecule type" value="Genomic_DNA"/>
</dbReference>
<dbReference type="Gene3D" id="3.40.190.10">
    <property type="entry name" value="Periplasmic binding protein-like II"/>
    <property type="match status" value="2"/>
</dbReference>
<feature type="signal peptide" evidence="2">
    <location>
        <begin position="1"/>
        <end position="20"/>
    </location>
</feature>
<proteinExistence type="predicted"/>
<evidence type="ECO:0000313" key="4">
    <source>
        <dbReference type="Proteomes" id="UP001501321"/>
    </source>
</evidence>
<dbReference type="PANTHER" id="PTHR30006">
    <property type="entry name" value="THIAMINE-BINDING PERIPLASMIC PROTEIN-RELATED"/>
    <property type="match status" value="1"/>
</dbReference>
<gene>
    <name evidence="3" type="ORF">GCM10023095_07900</name>
</gene>
<dbReference type="PANTHER" id="PTHR30006:SF25">
    <property type="entry name" value="PHOSPHOGLYCERATE TRANSPORT REGULATORY PROTEIN PGTC"/>
    <property type="match status" value="1"/>
</dbReference>
<dbReference type="RefSeq" id="WP_345010272.1">
    <property type="nucleotide sequence ID" value="NZ_BAABFC010000004.1"/>
</dbReference>
<dbReference type="SUPFAM" id="SSF53850">
    <property type="entry name" value="Periplasmic binding protein-like II"/>
    <property type="match status" value="1"/>
</dbReference>
<evidence type="ECO:0000313" key="3">
    <source>
        <dbReference type="EMBL" id="GAA4495127.1"/>
    </source>
</evidence>
<feature type="chain" id="PRO_5046768988" evidence="2">
    <location>
        <begin position="21"/>
        <end position="367"/>
    </location>
</feature>
<name>A0ABP8PZ66_9GAMM</name>
<organism evidence="3 4">
    <name type="scientific">Pseudaeromonas paramecii</name>
    <dbReference type="NCBI Taxonomy" id="2138166"/>
    <lineage>
        <taxon>Bacteria</taxon>
        <taxon>Pseudomonadati</taxon>
        <taxon>Pseudomonadota</taxon>
        <taxon>Gammaproteobacteria</taxon>
        <taxon>Aeromonadales</taxon>
        <taxon>Aeromonadaceae</taxon>
        <taxon>Pseudaeromonas</taxon>
    </lineage>
</organism>
<dbReference type="Proteomes" id="UP001501321">
    <property type="component" value="Unassembled WGS sequence"/>
</dbReference>
<evidence type="ECO:0000256" key="1">
    <source>
        <dbReference type="ARBA" id="ARBA00022729"/>
    </source>
</evidence>
<accession>A0ABP8PZ66</accession>
<keyword evidence="4" id="KW-1185">Reference proteome</keyword>